<dbReference type="PROSITE" id="PS50119">
    <property type="entry name" value="ZF_BBOX"/>
    <property type="match status" value="1"/>
</dbReference>
<evidence type="ECO:0000259" key="9">
    <source>
        <dbReference type="PROSITE" id="PS50119"/>
    </source>
</evidence>
<dbReference type="SMART" id="SM00449">
    <property type="entry name" value="SPRY"/>
    <property type="match status" value="1"/>
</dbReference>
<dbReference type="InterPro" id="IPR003877">
    <property type="entry name" value="SPRY_dom"/>
</dbReference>
<dbReference type="SMART" id="SM00336">
    <property type="entry name" value="BBOX"/>
    <property type="match status" value="1"/>
</dbReference>
<dbReference type="InterPro" id="IPR001841">
    <property type="entry name" value="Znf_RING"/>
</dbReference>
<reference evidence="11 12" key="1">
    <citation type="submission" date="2019-04" db="EMBL/GenBank/DDBJ databases">
        <authorList>
            <consortium name="Wellcome Sanger Institute Data Sharing"/>
        </authorList>
    </citation>
    <scope>NUCLEOTIDE SEQUENCE [LARGE SCALE GENOMIC DNA]</scope>
</reference>
<evidence type="ECO:0000256" key="7">
    <source>
        <dbReference type="PROSITE-ProRule" id="PRU00024"/>
    </source>
</evidence>
<evidence type="ECO:0000313" key="11">
    <source>
        <dbReference type="Ensembl" id="ENSSFOP00015030908.2"/>
    </source>
</evidence>
<dbReference type="InterPro" id="IPR013320">
    <property type="entry name" value="ConA-like_dom_sf"/>
</dbReference>
<dbReference type="Pfam" id="PF13765">
    <property type="entry name" value="PRY"/>
    <property type="match status" value="1"/>
</dbReference>
<dbReference type="InterPro" id="IPR000315">
    <property type="entry name" value="Znf_B-box"/>
</dbReference>
<dbReference type="SMART" id="SM00184">
    <property type="entry name" value="RING"/>
    <property type="match status" value="1"/>
</dbReference>
<dbReference type="SUPFAM" id="SSF49899">
    <property type="entry name" value="Concanavalin A-like lectins/glucanases"/>
    <property type="match status" value="1"/>
</dbReference>
<dbReference type="CDD" id="cd12893">
    <property type="entry name" value="SPRY_PRY_TRIM35"/>
    <property type="match status" value="1"/>
</dbReference>
<dbReference type="GO" id="GO:0005737">
    <property type="term" value="C:cytoplasm"/>
    <property type="evidence" value="ECO:0007669"/>
    <property type="project" value="UniProtKB-SubCell"/>
</dbReference>
<evidence type="ECO:0000313" key="12">
    <source>
        <dbReference type="Proteomes" id="UP000694397"/>
    </source>
</evidence>
<evidence type="ECO:0000256" key="5">
    <source>
        <dbReference type="ARBA" id="ARBA00022771"/>
    </source>
</evidence>
<dbReference type="SUPFAM" id="SSF57850">
    <property type="entry name" value="RING/U-box"/>
    <property type="match status" value="1"/>
</dbReference>
<evidence type="ECO:0000256" key="2">
    <source>
        <dbReference type="ARBA" id="ARBA00008518"/>
    </source>
</evidence>
<keyword evidence="5 7" id="KW-0863">Zinc-finger</keyword>
<dbReference type="Pfam" id="PF00643">
    <property type="entry name" value="zf-B_box"/>
    <property type="match status" value="1"/>
</dbReference>
<dbReference type="InterPro" id="IPR001870">
    <property type="entry name" value="B30.2/SPRY"/>
</dbReference>
<dbReference type="Gene3D" id="3.30.40.10">
    <property type="entry name" value="Zinc/RING finger domain, C3HC4 (zinc finger)"/>
    <property type="match status" value="1"/>
</dbReference>
<dbReference type="Pfam" id="PF00097">
    <property type="entry name" value="zf-C3HC4"/>
    <property type="match status" value="1"/>
</dbReference>
<keyword evidence="3" id="KW-0963">Cytoplasm</keyword>
<dbReference type="InterPro" id="IPR017907">
    <property type="entry name" value="Znf_RING_CS"/>
</dbReference>
<dbReference type="InterPro" id="IPR043136">
    <property type="entry name" value="B30.2/SPRY_sf"/>
</dbReference>
<comment type="subcellular location">
    <subcellularLocation>
        <location evidence="1">Cytoplasm</location>
    </subcellularLocation>
</comment>
<dbReference type="InterPro" id="IPR003879">
    <property type="entry name" value="Butyrophylin_SPRY"/>
</dbReference>
<proteinExistence type="inferred from homology"/>
<reference evidence="11" key="3">
    <citation type="submission" date="2025-09" db="UniProtKB">
        <authorList>
            <consortium name="Ensembl"/>
        </authorList>
    </citation>
    <scope>IDENTIFICATION</scope>
</reference>
<dbReference type="OrthoDB" id="6270329at2759"/>
<dbReference type="PROSITE" id="PS00518">
    <property type="entry name" value="ZF_RING_1"/>
    <property type="match status" value="1"/>
</dbReference>
<evidence type="ECO:0000256" key="6">
    <source>
        <dbReference type="ARBA" id="ARBA00022833"/>
    </source>
</evidence>
<sequence length="467" mass="53204">MAGRSSLLEAELTCPVCRDIYRDPVLLKCSHSLCGTCLQQCCRANGPWKCPVCRRSCVSLSAPLNLALKNTCEAFLQERRQGAAAGTEFLCHLHNGKLKLFCLDDQTPVCLVCQTSKKHENHKFRPVQEVTKEYKEELRAALKPLQTKLKVFNRVKQTWEQTAEHIKSQAKQTEKQIQSDFEMLHLFLRYEEDKRLAALRAEECDKTQMVKKKIETLTLGISNLLSKIRLIQQKLGAEGVSFLMVSITYKSRKRLTILEDPGKFSGALINVAQHLGNLKYRVWESLADDIEYTPVVLDPNTACPHLSLTNNLTSVRYTTRRQLPDNPERCGIYTCVLGSEGFCAGKHYWDVGVKGKTSWILGVAKESIDRKEEFSMIPAGGVWTVEQCYGSYRANTLPATPLRVRRKPERIRVQLDWDRGELSFSDLSHNTLLYTFKHRFTEKVFPIFCCGSDSIPLYIFSVKVNVK</sequence>
<dbReference type="FunFam" id="2.60.120.920:FF:000004">
    <property type="entry name" value="Butyrophilin subfamily 1 member A1"/>
    <property type="match status" value="1"/>
</dbReference>
<dbReference type="SMART" id="SM00589">
    <property type="entry name" value="PRY"/>
    <property type="match status" value="1"/>
</dbReference>
<feature type="domain" description="B30.2/SPRY" evidence="10">
    <location>
        <begin position="275"/>
        <end position="466"/>
    </location>
</feature>
<keyword evidence="4" id="KW-0479">Metal-binding</keyword>
<evidence type="ECO:0000256" key="4">
    <source>
        <dbReference type="ARBA" id="ARBA00022723"/>
    </source>
</evidence>
<reference evidence="11" key="2">
    <citation type="submission" date="2025-08" db="UniProtKB">
        <authorList>
            <consortium name="Ensembl"/>
        </authorList>
    </citation>
    <scope>IDENTIFICATION</scope>
</reference>
<dbReference type="PROSITE" id="PS50188">
    <property type="entry name" value="B302_SPRY"/>
    <property type="match status" value="1"/>
</dbReference>
<dbReference type="Gene3D" id="2.60.120.920">
    <property type="match status" value="1"/>
</dbReference>
<protein>
    <recommendedName>
        <fullName evidence="13">Zinc-binding protein A33-like</fullName>
    </recommendedName>
</protein>
<dbReference type="GO" id="GO:0008270">
    <property type="term" value="F:zinc ion binding"/>
    <property type="evidence" value="ECO:0007669"/>
    <property type="project" value="UniProtKB-KW"/>
</dbReference>
<dbReference type="PRINTS" id="PR01407">
    <property type="entry name" value="BUTYPHLNCDUF"/>
</dbReference>
<keyword evidence="12" id="KW-1185">Reference proteome</keyword>
<dbReference type="Ensembl" id="ENSSFOT00015031257.2">
    <property type="protein sequence ID" value="ENSSFOP00015030908.2"/>
    <property type="gene ID" value="ENSSFOG00015019745.2"/>
</dbReference>
<dbReference type="PANTHER" id="PTHR24103">
    <property type="entry name" value="E3 UBIQUITIN-PROTEIN LIGASE TRIM"/>
    <property type="match status" value="1"/>
</dbReference>
<dbReference type="InterPro" id="IPR006574">
    <property type="entry name" value="PRY"/>
</dbReference>
<dbReference type="PROSITE" id="PS50089">
    <property type="entry name" value="ZF_RING_2"/>
    <property type="match status" value="1"/>
</dbReference>
<organism evidence="11 12">
    <name type="scientific">Scleropages formosus</name>
    <name type="common">Asian bonytongue</name>
    <name type="synonym">Osteoglossum formosum</name>
    <dbReference type="NCBI Taxonomy" id="113540"/>
    <lineage>
        <taxon>Eukaryota</taxon>
        <taxon>Metazoa</taxon>
        <taxon>Chordata</taxon>
        <taxon>Craniata</taxon>
        <taxon>Vertebrata</taxon>
        <taxon>Euteleostomi</taxon>
        <taxon>Actinopterygii</taxon>
        <taxon>Neopterygii</taxon>
        <taxon>Teleostei</taxon>
        <taxon>Osteoglossocephala</taxon>
        <taxon>Osteoglossomorpha</taxon>
        <taxon>Osteoglossiformes</taxon>
        <taxon>Osteoglossidae</taxon>
        <taxon>Scleropages</taxon>
    </lineage>
</organism>
<dbReference type="InterPro" id="IPR018957">
    <property type="entry name" value="Znf_C3HC4_RING-type"/>
</dbReference>
<evidence type="ECO:0000256" key="1">
    <source>
        <dbReference type="ARBA" id="ARBA00004496"/>
    </source>
</evidence>
<comment type="similarity">
    <text evidence="2">Belongs to the TRIM/RBCC family.</text>
</comment>
<evidence type="ECO:0000256" key="3">
    <source>
        <dbReference type="ARBA" id="ARBA00022490"/>
    </source>
</evidence>
<dbReference type="InterPro" id="IPR050143">
    <property type="entry name" value="TRIM/RBCC"/>
</dbReference>
<dbReference type="GeneTree" id="ENSGT00970000193390"/>
<evidence type="ECO:0000259" key="10">
    <source>
        <dbReference type="PROSITE" id="PS50188"/>
    </source>
</evidence>
<keyword evidence="6" id="KW-0862">Zinc</keyword>
<name>A0A8C9S685_SCLFO</name>
<feature type="domain" description="RING-type" evidence="8">
    <location>
        <begin position="14"/>
        <end position="54"/>
    </location>
</feature>
<feature type="domain" description="B box-type" evidence="9">
    <location>
        <begin position="86"/>
        <end position="127"/>
    </location>
</feature>
<accession>A0A8C9S685</accession>
<gene>
    <name evidence="11" type="primary">LOC114909507</name>
</gene>
<dbReference type="SUPFAM" id="SSF57845">
    <property type="entry name" value="B-box zinc-binding domain"/>
    <property type="match status" value="1"/>
</dbReference>
<dbReference type="Proteomes" id="UP000694397">
    <property type="component" value="Chromosome 25"/>
</dbReference>
<dbReference type="InterPro" id="IPR013083">
    <property type="entry name" value="Znf_RING/FYVE/PHD"/>
</dbReference>
<evidence type="ECO:0008006" key="13">
    <source>
        <dbReference type="Google" id="ProtNLM"/>
    </source>
</evidence>
<dbReference type="AlphaFoldDB" id="A0A8C9S685"/>
<evidence type="ECO:0000259" key="8">
    <source>
        <dbReference type="PROSITE" id="PS50089"/>
    </source>
</evidence>
<dbReference type="Pfam" id="PF00622">
    <property type="entry name" value="SPRY"/>
    <property type="match status" value="1"/>
</dbReference>
<dbReference type="Gene3D" id="3.30.160.60">
    <property type="entry name" value="Classic Zinc Finger"/>
    <property type="match status" value="1"/>
</dbReference>